<evidence type="ECO:0000259" key="3">
    <source>
        <dbReference type="Pfam" id="PF05229"/>
    </source>
</evidence>
<organism evidence="4">
    <name type="scientific">Providencia stuartii</name>
    <dbReference type="NCBI Taxonomy" id="588"/>
    <lineage>
        <taxon>Bacteria</taxon>
        <taxon>Pseudomonadati</taxon>
        <taxon>Pseudomonadota</taxon>
        <taxon>Gammaproteobacteria</taxon>
        <taxon>Enterobacterales</taxon>
        <taxon>Morganellaceae</taxon>
        <taxon>Providencia</taxon>
    </lineage>
</organism>
<protein>
    <submittedName>
        <fullName evidence="4">Spore coat protein U domain-containing protein</fullName>
    </submittedName>
</protein>
<keyword evidence="4" id="KW-0167">Capsid protein</keyword>
<evidence type="ECO:0000313" key="4">
    <source>
        <dbReference type="EMBL" id="EMJ5132911.1"/>
    </source>
</evidence>
<dbReference type="AlphaFoldDB" id="A0AAI9D986"/>
<sequence>MQTIIKKTLFLTGLALMSSTTNAASLATATFQVLMTITSSCRVSVGSDMNLGSVSSSTTNVSSSNTLNVNCSKSTPFNIGLSPSAANSGTNAGAGNLASVSNSSTNTDKIPYQLKQTSATGTNWGNTATSSDPGNGISGTGTGADQSFTVYAVVANANFTPDTYSDVVTVNVNY</sequence>
<proteinExistence type="predicted"/>
<dbReference type="Pfam" id="PF05229">
    <property type="entry name" value="SCPU"/>
    <property type="match status" value="1"/>
</dbReference>
<keyword evidence="2" id="KW-0732">Signal</keyword>
<keyword evidence="4" id="KW-0946">Virion</keyword>
<dbReference type="EMBL" id="ABMABF030000002">
    <property type="protein sequence ID" value="EMJ5132911.1"/>
    <property type="molecule type" value="Genomic_DNA"/>
</dbReference>
<evidence type="ECO:0000256" key="1">
    <source>
        <dbReference type="SAM" id="MobiDB-lite"/>
    </source>
</evidence>
<dbReference type="InterPro" id="IPR007893">
    <property type="entry name" value="Spore_coat_U/FanG"/>
</dbReference>
<evidence type="ECO:0000256" key="2">
    <source>
        <dbReference type="SAM" id="SignalP"/>
    </source>
</evidence>
<dbReference type="PANTHER" id="PTHR37089:SF4">
    <property type="entry name" value="EXPORTED PROTEIN"/>
    <property type="match status" value="1"/>
</dbReference>
<comment type="caution">
    <text evidence="4">The sequence shown here is derived from an EMBL/GenBank/DDBJ whole genome shotgun (WGS) entry which is preliminary data.</text>
</comment>
<feature type="signal peptide" evidence="2">
    <location>
        <begin position="1"/>
        <end position="23"/>
    </location>
</feature>
<reference evidence="4" key="1">
    <citation type="submission" date="2024-02" db="EMBL/GenBank/DDBJ databases">
        <authorList>
            <consortium name="Clinical and Environmental Microbiology Branch: Whole genome sequencing antimicrobial resistance pathogens in the healthcare setting"/>
        </authorList>
    </citation>
    <scope>NUCLEOTIDE SEQUENCE</scope>
    <source>
        <strain evidence="4">2021GO-0154</strain>
    </source>
</reference>
<feature type="region of interest" description="Disordered" evidence="1">
    <location>
        <begin position="116"/>
        <end position="140"/>
    </location>
</feature>
<feature type="chain" id="PRO_5042589086" evidence="2">
    <location>
        <begin position="24"/>
        <end position="174"/>
    </location>
</feature>
<dbReference type="PANTHER" id="PTHR37089">
    <property type="entry name" value="PROTEIN U-RELATED"/>
    <property type="match status" value="1"/>
</dbReference>
<name>A0AAI9D986_PROST</name>
<dbReference type="InterPro" id="IPR053167">
    <property type="entry name" value="Spore_coat_component"/>
</dbReference>
<accession>A0AAI9D986</accession>
<feature type="compositionally biased region" description="Polar residues" evidence="1">
    <location>
        <begin position="116"/>
        <end position="133"/>
    </location>
</feature>
<gene>
    <name evidence="4" type="ORF">RG298_000581</name>
</gene>
<dbReference type="SMART" id="SM00972">
    <property type="entry name" value="SCPU"/>
    <property type="match status" value="1"/>
</dbReference>
<feature type="domain" description="Spore coat protein U/FanG" evidence="3">
    <location>
        <begin position="27"/>
        <end position="170"/>
    </location>
</feature>